<organism evidence="2 3">
    <name type="scientific">Kibdelosporangium lantanae</name>
    <dbReference type="NCBI Taxonomy" id="1497396"/>
    <lineage>
        <taxon>Bacteria</taxon>
        <taxon>Bacillati</taxon>
        <taxon>Actinomycetota</taxon>
        <taxon>Actinomycetes</taxon>
        <taxon>Pseudonocardiales</taxon>
        <taxon>Pseudonocardiaceae</taxon>
        <taxon>Kibdelosporangium</taxon>
    </lineage>
</organism>
<dbReference type="SUPFAM" id="SSF53300">
    <property type="entry name" value="vWA-like"/>
    <property type="match status" value="1"/>
</dbReference>
<evidence type="ECO:0000259" key="1">
    <source>
        <dbReference type="PROSITE" id="PS50234"/>
    </source>
</evidence>
<evidence type="ECO:0000313" key="2">
    <source>
        <dbReference type="EMBL" id="MFD1052390.1"/>
    </source>
</evidence>
<protein>
    <submittedName>
        <fullName evidence="2">VWA domain-containing protein</fullName>
    </submittedName>
</protein>
<keyword evidence="3" id="KW-1185">Reference proteome</keyword>
<dbReference type="Pfam" id="PF13519">
    <property type="entry name" value="VWA_2"/>
    <property type="match status" value="1"/>
</dbReference>
<dbReference type="EMBL" id="JBHTIS010004379">
    <property type="protein sequence ID" value="MFD1052390.1"/>
    <property type="molecule type" value="Genomic_DNA"/>
</dbReference>
<dbReference type="Gene3D" id="3.40.50.410">
    <property type="entry name" value="von Willebrand factor, type A domain"/>
    <property type="match status" value="1"/>
</dbReference>
<accession>A0ABW3MT41</accession>
<feature type="non-terminal residue" evidence="2">
    <location>
        <position position="159"/>
    </location>
</feature>
<reference evidence="3" key="1">
    <citation type="journal article" date="2019" name="Int. J. Syst. Evol. Microbiol.">
        <title>The Global Catalogue of Microorganisms (GCM) 10K type strain sequencing project: providing services to taxonomists for standard genome sequencing and annotation.</title>
        <authorList>
            <consortium name="The Broad Institute Genomics Platform"/>
            <consortium name="The Broad Institute Genome Sequencing Center for Infectious Disease"/>
            <person name="Wu L."/>
            <person name="Ma J."/>
        </authorList>
    </citation>
    <scope>NUCLEOTIDE SEQUENCE [LARGE SCALE GENOMIC DNA]</scope>
    <source>
        <strain evidence="3">JCM 31486</strain>
    </source>
</reference>
<comment type="caution">
    <text evidence="2">The sequence shown here is derived from an EMBL/GenBank/DDBJ whole genome shotgun (WGS) entry which is preliminary data.</text>
</comment>
<sequence length="159" mass="16896">MPADANTTQQISETWSNTADGGQVVTILVDVSDSMRTDGGDGTSRIDWVKQALHGLANRMPTGSLGLWEFSSKLDGGNPYKRLVPTAPVGPQRAALHTGIDTLTPATTSHLYTSLDAAYQSAMDGYVPGKHNRVVVITDGGNDGGLTYQQVRDRLRAPG</sequence>
<dbReference type="Proteomes" id="UP001597045">
    <property type="component" value="Unassembled WGS sequence"/>
</dbReference>
<dbReference type="PROSITE" id="PS50234">
    <property type="entry name" value="VWFA"/>
    <property type="match status" value="1"/>
</dbReference>
<dbReference type="InterPro" id="IPR002035">
    <property type="entry name" value="VWF_A"/>
</dbReference>
<name>A0ABW3MT41_9PSEU</name>
<dbReference type="InterPro" id="IPR036465">
    <property type="entry name" value="vWFA_dom_sf"/>
</dbReference>
<proteinExistence type="predicted"/>
<feature type="domain" description="VWFA" evidence="1">
    <location>
        <begin position="24"/>
        <end position="159"/>
    </location>
</feature>
<gene>
    <name evidence="2" type="ORF">ACFQ1S_45815</name>
</gene>
<evidence type="ECO:0000313" key="3">
    <source>
        <dbReference type="Proteomes" id="UP001597045"/>
    </source>
</evidence>